<feature type="transmembrane region" description="Helical" evidence="1">
    <location>
        <begin position="178"/>
        <end position="198"/>
    </location>
</feature>
<accession>A0AAU7C6H5</accession>
<dbReference type="RefSeq" id="WP_406693393.1">
    <property type="nucleotide sequence ID" value="NZ_CP155447.1"/>
</dbReference>
<dbReference type="InterPro" id="IPR026467">
    <property type="entry name" value="Ser/Gly_Cys_C_dom"/>
</dbReference>
<feature type="transmembrane region" description="Helical" evidence="1">
    <location>
        <begin position="151"/>
        <end position="172"/>
    </location>
</feature>
<keyword evidence="1" id="KW-1133">Transmembrane helix</keyword>
<organism evidence="2">
    <name type="scientific">Singulisphaera sp. Ch08</name>
    <dbReference type="NCBI Taxonomy" id="3120278"/>
    <lineage>
        <taxon>Bacteria</taxon>
        <taxon>Pseudomonadati</taxon>
        <taxon>Planctomycetota</taxon>
        <taxon>Planctomycetia</taxon>
        <taxon>Isosphaerales</taxon>
        <taxon>Isosphaeraceae</taxon>
        <taxon>Singulisphaera</taxon>
    </lineage>
</organism>
<sequence length="294" mass="30078">MDLLNLTGPQFLSLYLLLLACAVALTAVIRWASRSPSDGPGPETLDLDPYDVAYLAGGELSAVDATIASLVHRDLVKVNPAGRTIDAVGSLSDDLLHPLEQAVAPNTGASEFGRKIATARQAAKPALEAIRLRLTSLGLLMDNEAVWGAQLLRTIPILAVLLLGLAKIQVGISRDKPVSFLVALCLATTLIEIGFLCVRPHRSRWGDHVLQQLRNQNAALQSTGSRRAADLVGPDLTLAVALFGTGILAGGPLNDLRIALTPPPSVGGGDGGSGDFGGGGGCGGGGCGGCGGAS</sequence>
<name>A0AAU7C6H5_9BACT</name>
<feature type="transmembrane region" description="Helical" evidence="1">
    <location>
        <begin position="12"/>
        <end position="32"/>
    </location>
</feature>
<gene>
    <name evidence="2" type="ORF">V5E97_20425</name>
</gene>
<dbReference type="AlphaFoldDB" id="A0AAU7C6H5"/>
<keyword evidence="1" id="KW-0472">Membrane</keyword>
<dbReference type="NCBIfam" id="TIGR04222">
    <property type="entry name" value="near_uncomplex"/>
    <property type="match status" value="1"/>
</dbReference>
<keyword evidence="1" id="KW-0812">Transmembrane</keyword>
<evidence type="ECO:0000256" key="1">
    <source>
        <dbReference type="SAM" id="Phobius"/>
    </source>
</evidence>
<dbReference type="EMBL" id="CP155447">
    <property type="protein sequence ID" value="XBH00723.1"/>
    <property type="molecule type" value="Genomic_DNA"/>
</dbReference>
<proteinExistence type="predicted"/>
<evidence type="ECO:0000313" key="2">
    <source>
        <dbReference type="EMBL" id="XBH00723.1"/>
    </source>
</evidence>
<protein>
    <submittedName>
        <fullName evidence="2">TIGR04222 domain-containing membrane protein</fullName>
    </submittedName>
</protein>
<reference evidence="2" key="1">
    <citation type="submission" date="2024-05" db="EMBL/GenBank/DDBJ databases">
        <title>Planctomycetes of the genus Singulisphaera possess chitinolytic capabilities.</title>
        <authorList>
            <person name="Ivanova A."/>
        </authorList>
    </citation>
    <scope>NUCLEOTIDE SEQUENCE</scope>
    <source>
        <strain evidence="2">Ch08T</strain>
    </source>
</reference>